<feature type="signal peptide" evidence="1">
    <location>
        <begin position="1"/>
        <end position="30"/>
    </location>
</feature>
<evidence type="ECO:0000313" key="3">
    <source>
        <dbReference type="Proteomes" id="UP000053268"/>
    </source>
</evidence>
<evidence type="ECO:0000256" key="1">
    <source>
        <dbReference type="SAM" id="SignalP"/>
    </source>
</evidence>
<evidence type="ECO:0000313" key="2">
    <source>
        <dbReference type="EMBL" id="KPJ00928.1"/>
    </source>
</evidence>
<accession>A0A0N1I2X4</accession>
<protein>
    <submittedName>
        <fullName evidence="2">Uncharacterized protein</fullName>
    </submittedName>
</protein>
<keyword evidence="3" id="KW-1185">Reference proteome</keyword>
<dbReference type="EMBL" id="KQ459444">
    <property type="protein sequence ID" value="KPJ00928.1"/>
    <property type="molecule type" value="Genomic_DNA"/>
</dbReference>
<proteinExistence type="predicted"/>
<keyword evidence="1" id="KW-0732">Signal</keyword>
<dbReference type="Proteomes" id="UP000053268">
    <property type="component" value="Unassembled WGS sequence"/>
</dbReference>
<sequence length="73" mass="8259">MKLCGPRGRGERRASLLMLLWLGVAWRGRAGQRGGGRESLPPPRPQDGERAVKLLLDGACVYLRRYILFLSYF</sequence>
<name>A0A0N1I2X4_PAPXU</name>
<feature type="chain" id="PRO_5005873752" evidence="1">
    <location>
        <begin position="31"/>
        <end position="73"/>
    </location>
</feature>
<dbReference type="AlphaFoldDB" id="A0A0N1I2X4"/>
<reference evidence="2 3" key="1">
    <citation type="journal article" date="2015" name="Nat. Commun.">
        <title>Outbred genome sequencing and CRISPR/Cas9 gene editing in butterflies.</title>
        <authorList>
            <person name="Li X."/>
            <person name="Fan D."/>
            <person name="Zhang W."/>
            <person name="Liu G."/>
            <person name="Zhang L."/>
            <person name="Zhao L."/>
            <person name="Fang X."/>
            <person name="Chen L."/>
            <person name="Dong Y."/>
            <person name="Chen Y."/>
            <person name="Ding Y."/>
            <person name="Zhao R."/>
            <person name="Feng M."/>
            <person name="Zhu Y."/>
            <person name="Feng Y."/>
            <person name="Jiang X."/>
            <person name="Zhu D."/>
            <person name="Xiang H."/>
            <person name="Feng X."/>
            <person name="Li S."/>
            <person name="Wang J."/>
            <person name="Zhang G."/>
            <person name="Kronforst M.R."/>
            <person name="Wang W."/>
        </authorList>
    </citation>
    <scope>NUCLEOTIDE SEQUENCE [LARGE SCALE GENOMIC DNA]</scope>
    <source>
        <strain evidence="2">Ya'a_city_454_Px</strain>
        <tissue evidence="2">Whole body</tissue>
    </source>
</reference>
<gene>
    <name evidence="2" type="ORF">RR46_00864</name>
</gene>
<organism evidence="2 3">
    <name type="scientific">Papilio xuthus</name>
    <name type="common">Asian swallowtail butterfly</name>
    <dbReference type="NCBI Taxonomy" id="66420"/>
    <lineage>
        <taxon>Eukaryota</taxon>
        <taxon>Metazoa</taxon>
        <taxon>Ecdysozoa</taxon>
        <taxon>Arthropoda</taxon>
        <taxon>Hexapoda</taxon>
        <taxon>Insecta</taxon>
        <taxon>Pterygota</taxon>
        <taxon>Neoptera</taxon>
        <taxon>Endopterygota</taxon>
        <taxon>Lepidoptera</taxon>
        <taxon>Glossata</taxon>
        <taxon>Ditrysia</taxon>
        <taxon>Papilionoidea</taxon>
        <taxon>Papilionidae</taxon>
        <taxon>Papilioninae</taxon>
        <taxon>Papilio</taxon>
    </lineage>
</organism>